<dbReference type="PANTHER" id="PTHR42724:SF1">
    <property type="entry name" value="TETRAACYLDISACCHARIDE 4'-KINASE, MITOCHONDRIAL-RELATED"/>
    <property type="match status" value="1"/>
</dbReference>
<dbReference type="PANTHER" id="PTHR42724">
    <property type="entry name" value="TETRAACYLDISACCHARIDE 4'-KINASE"/>
    <property type="match status" value="1"/>
</dbReference>
<evidence type="ECO:0000256" key="14">
    <source>
        <dbReference type="SAM" id="Phobius"/>
    </source>
</evidence>
<dbReference type="Proteomes" id="UP001617669">
    <property type="component" value="Unassembled WGS sequence"/>
</dbReference>
<evidence type="ECO:0000313" key="15">
    <source>
        <dbReference type="EMBL" id="MFJ5447220.1"/>
    </source>
</evidence>
<feature type="binding site" evidence="13">
    <location>
        <begin position="62"/>
        <end position="69"/>
    </location>
    <ligand>
        <name>ATP</name>
        <dbReference type="ChEBI" id="CHEBI:30616"/>
    </ligand>
</feature>
<evidence type="ECO:0000256" key="2">
    <source>
        <dbReference type="ARBA" id="ARBA00004870"/>
    </source>
</evidence>
<reference evidence="15 16" key="1">
    <citation type="submission" date="2024-11" db="EMBL/GenBank/DDBJ databases">
        <authorList>
            <person name="Kaparullina E.N."/>
            <person name="Delegan Y.A."/>
            <person name="Doronina N.V."/>
        </authorList>
    </citation>
    <scope>NUCLEOTIDE SEQUENCE [LARGE SCALE GENOMIC DNA]</scope>
    <source>
        <strain evidence="15 16">7sh_L</strain>
    </source>
</reference>
<keyword evidence="14" id="KW-0472">Membrane</keyword>
<dbReference type="Pfam" id="PF02606">
    <property type="entry name" value="LpxK"/>
    <property type="match status" value="1"/>
</dbReference>
<evidence type="ECO:0000256" key="5">
    <source>
        <dbReference type="ARBA" id="ARBA00022516"/>
    </source>
</evidence>
<evidence type="ECO:0000256" key="10">
    <source>
        <dbReference type="ARBA" id="ARBA00022840"/>
    </source>
</evidence>
<keyword evidence="5 13" id="KW-0444">Lipid biosynthesis</keyword>
<keyword evidence="11 13" id="KW-0443">Lipid metabolism</keyword>
<evidence type="ECO:0000256" key="13">
    <source>
        <dbReference type="HAMAP-Rule" id="MF_00409"/>
    </source>
</evidence>
<evidence type="ECO:0000256" key="12">
    <source>
        <dbReference type="ARBA" id="ARBA00029757"/>
    </source>
</evidence>
<evidence type="ECO:0000256" key="3">
    <source>
        <dbReference type="ARBA" id="ARBA00012071"/>
    </source>
</evidence>
<evidence type="ECO:0000256" key="4">
    <source>
        <dbReference type="ARBA" id="ARBA00016436"/>
    </source>
</evidence>
<proteinExistence type="inferred from homology"/>
<comment type="function">
    <text evidence="1 13">Transfers the gamma-phosphate of ATP to the 4'-position of a tetraacyldisaccharide 1-phosphate intermediate (termed DS-1-P) to form tetraacyldisaccharide 1,4'-bis-phosphate (lipid IVA).</text>
</comment>
<keyword evidence="16" id="KW-1185">Reference proteome</keyword>
<protein>
    <recommendedName>
        <fullName evidence="4 13">Tetraacyldisaccharide 4'-kinase</fullName>
        <ecNumber evidence="3 13">2.7.1.130</ecNumber>
    </recommendedName>
    <alternativeName>
        <fullName evidence="12 13">Lipid A 4'-kinase</fullName>
    </alternativeName>
</protein>
<dbReference type="EMBL" id="JBIWXY010000003">
    <property type="protein sequence ID" value="MFJ5447220.1"/>
    <property type="molecule type" value="Genomic_DNA"/>
</dbReference>
<keyword evidence="14" id="KW-1133">Transmembrane helix</keyword>
<keyword evidence="9 13" id="KW-0418">Kinase</keyword>
<dbReference type="NCBIfam" id="TIGR00682">
    <property type="entry name" value="lpxK"/>
    <property type="match status" value="1"/>
</dbReference>
<dbReference type="HAMAP" id="MF_00409">
    <property type="entry name" value="LpxK"/>
    <property type="match status" value="1"/>
</dbReference>
<comment type="similarity">
    <text evidence="13">Belongs to the LpxK family.</text>
</comment>
<sequence length="335" mass="38216">MSQSFSRWLERQWYEHTPWQIVLRPFAWLFYILTVLRRLAYRLRLFKSLKLPVPVIIVGNINVGGTGKTPFVIWLVQQLRQNGWYPGIISRGYGGNVIHTHQVTKDSLPQQVGDEPVLLVQRTGLPLYVGRKRTRAARHLLRDYPECNLIISDDGLQHYALERDMEIVIIDGERIFGNGQLLPAGPLRETSARLEEVDAVVFNSGAPAAGGYLMHLVPDHLRNLCAPEERMELSELIGKRVHAVAGIGNPHRFFSQLEQLGLVVEAHPFPDHHAYSADDFKFAKDDIVLMTEKDAVKCTAFARDNWWFMPITAEIDRALAEKILARLTRLIEKEA</sequence>
<dbReference type="InterPro" id="IPR027417">
    <property type="entry name" value="P-loop_NTPase"/>
</dbReference>
<keyword evidence="14" id="KW-0812">Transmembrane</keyword>
<dbReference type="InterPro" id="IPR003758">
    <property type="entry name" value="LpxK"/>
</dbReference>
<dbReference type="EC" id="2.7.1.130" evidence="3 13"/>
<dbReference type="GO" id="GO:0009029">
    <property type="term" value="F:lipid-A 4'-kinase activity"/>
    <property type="evidence" value="ECO:0007669"/>
    <property type="project" value="UniProtKB-EC"/>
</dbReference>
<keyword evidence="10 13" id="KW-0067">ATP-binding</keyword>
<name>A0ABW8GPD0_9PROT</name>
<keyword evidence="8 13" id="KW-0547">Nucleotide-binding</keyword>
<comment type="catalytic activity">
    <reaction evidence="13">
        <text>a lipid A disaccharide + ATP = a lipid IVA + ADP + H(+)</text>
        <dbReference type="Rhea" id="RHEA:67840"/>
        <dbReference type="ChEBI" id="CHEBI:15378"/>
        <dbReference type="ChEBI" id="CHEBI:30616"/>
        <dbReference type="ChEBI" id="CHEBI:176343"/>
        <dbReference type="ChEBI" id="CHEBI:176425"/>
        <dbReference type="ChEBI" id="CHEBI:456216"/>
        <dbReference type="EC" id="2.7.1.130"/>
    </reaction>
</comment>
<evidence type="ECO:0000256" key="7">
    <source>
        <dbReference type="ARBA" id="ARBA00022679"/>
    </source>
</evidence>
<dbReference type="RefSeq" id="WP_400883867.1">
    <property type="nucleotide sequence ID" value="NZ_JBIWXY010000003.1"/>
</dbReference>
<organism evidence="15 16">
    <name type="scientific">Methylobacillus methanolivorans</name>
    <dbReference type="NCBI Taxonomy" id="1848927"/>
    <lineage>
        <taxon>Bacteria</taxon>
        <taxon>Pseudomonadati</taxon>
        <taxon>Pseudomonadota</taxon>
        <taxon>Betaproteobacteria</taxon>
        <taxon>Nitrosomonadales</taxon>
        <taxon>Methylophilaceae</taxon>
        <taxon>Methylobacillus</taxon>
    </lineage>
</organism>
<keyword evidence="6 13" id="KW-0441">Lipid A biosynthesis</keyword>
<evidence type="ECO:0000256" key="1">
    <source>
        <dbReference type="ARBA" id="ARBA00002274"/>
    </source>
</evidence>
<comment type="caution">
    <text evidence="15">The sequence shown here is derived from an EMBL/GenBank/DDBJ whole genome shotgun (WGS) entry which is preliminary data.</text>
</comment>
<comment type="pathway">
    <text evidence="2 13">Glycolipid biosynthesis; lipid IV(A) biosynthesis; lipid IV(A) from (3R)-3-hydroxytetradecanoyl-[acyl-carrier-protein] and UDP-N-acetyl-alpha-D-glucosamine: step 6/6.</text>
</comment>
<evidence type="ECO:0000256" key="11">
    <source>
        <dbReference type="ARBA" id="ARBA00023098"/>
    </source>
</evidence>
<evidence type="ECO:0000313" key="16">
    <source>
        <dbReference type="Proteomes" id="UP001617669"/>
    </source>
</evidence>
<keyword evidence="7 13" id="KW-0808">Transferase</keyword>
<evidence type="ECO:0000256" key="9">
    <source>
        <dbReference type="ARBA" id="ARBA00022777"/>
    </source>
</evidence>
<evidence type="ECO:0000256" key="8">
    <source>
        <dbReference type="ARBA" id="ARBA00022741"/>
    </source>
</evidence>
<feature type="transmembrane region" description="Helical" evidence="14">
    <location>
        <begin position="20"/>
        <end position="40"/>
    </location>
</feature>
<dbReference type="SUPFAM" id="SSF52540">
    <property type="entry name" value="P-loop containing nucleoside triphosphate hydrolases"/>
    <property type="match status" value="1"/>
</dbReference>
<gene>
    <name evidence="13 15" type="primary">lpxK</name>
    <name evidence="15" type="ORF">ACIKP9_13340</name>
</gene>
<evidence type="ECO:0000256" key="6">
    <source>
        <dbReference type="ARBA" id="ARBA00022556"/>
    </source>
</evidence>
<accession>A0ABW8GPD0</accession>